<dbReference type="GO" id="GO:0016740">
    <property type="term" value="F:transferase activity"/>
    <property type="evidence" value="ECO:0007669"/>
    <property type="project" value="UniProtKB-KW"/>
</dbReference>
<keyword evidence="4" id="KW-1185">Reference proteome</keyword>
<gene>
    <name evidence="3" type="ORF">Wenmar_03328</name>
</gene>
<keyword evidence="1" id="KW-0472">Membrane</keyword>
<keyword evidence="1" id="KW-1133">Transmembrane helix</keyword>
<evidence type="ECO:0000256" key="1">
    <source>
        <dbReference type="SAM" id="Phobius"/>
    </source>
</evidence>
<dbReference type="AlphaFoldDB" id="A0A0D0QB17"/>
<feature type="transmembrane region" description="Helical" evidence="1">
    <location>
        <begin position="321"/>
        <end position="342"/>
    </location>
</feature>
<dbReference type="STRING" id="1123501.Wenmar_03328"/>
<dbReference type="PANTHER" id="PTHR43646">
    <property type="entry name" value="GLYCOSYLTRANSFERASE"/>
    <property type="match status" value="1"/>
</dbReference>
<dbReference type="InterPro" id="IPR001173">
    <property type="entry name" value="Glyco_trans_2-like"/>
</dbReference>
<dbReference type="PANTHER" id="PTHR43646:SF3">
    <property type="entry name" value="SLR1566 PROTEIN"/>
    <property type="match status" value="1"/>
</dbReference>
<sequence>MRRRLRPAGGRDGGGVILALSILGLALAALFAGMVAANLAVLRPPPAAGGADLPAVSILIPARDEAANINASLDSALGQAGIEVEVVVLDDGSTDGTASIVAARAVADPRLRLIRGAELPPGWIGKTHACWQLSQAARTPVLLFVDADVRLAPDAAARLVAQMERDGIDCLSGFPRQITLTLAERIVIPQIFTTLLGYLPLPMARRSPDPSFGAGCGQLMAVRRSAYDAAGGHAAFAGRMHDGLMLPRNVRRAGGRSDLTDATPLAACRMYDTLPDIWHGFSKNATEGMATPRALPVWTLLLFGGHVLPVLTLLAAIAMGLAWSMALSSAAVGLVLAARAVMAVRLRQSWLSVALHPAGVLFVLSIQWTALLGARRGRRATWRGRSYAPPSADQ</sequence>
<feature type="domain" description="Glycosyltransferase 2-like" evidence="2">
    <location>
        <begin position="57"/>
        <end position="228"/>
    </location>
</feature>
<dbReference type="eggNOG" id="COG1215">
    <property type="taxonomic scope" value="Bacteria"/>
</dbReference>
<dbReference type="Gene3D" id="3.90.550.10">
    <property type="entry name" value="Spore Coat Polysaccharide Biosynthesis Protein SpsA, Chain A"/>
    <property type="match status" value="1"/>
</dbReference>
<proteinExistence type="predicted"/>
<comment type="caution">
    <text evidence="3">The sequence shown here is derived from an EMBL/GenBank/DDBJ whole genome shotgun (WGS) entry which is preliminary data.</text>
</comment>
<dbReference type="InterPro" id="IPR029044">
    <property type="entry name" value="Nucleotide-diphossugar_trans"/>
</dbReference>
<dbReference type="EMBL" id="AONG01000017">
    <property type="protein sequence ID" value="KIQ68113.1"/>
    <property type="molecule type" value="Genomic_DNA"/>
</dbReference>
<protein>
    <submittedName>
        <fullName evidence="3">Glycosyltransferase, probably involved in cell wall biogenesis</fullName>
    </submittedName>
</protein>
<accession>A0A0D0QB17</accession>
<evidence type="ECO:0000259" key="2">
    <source>
        <dbReference type="Pfam" id="PF00535"/>
    </source>
</evidence>
<dbReference type="RefSeq" id="WP_018302524.1">
    <property type="nucleotide sequence ID" value="NZ_KB902285.1"/>
</dbReference>
<dbReference type="Proteomes" id="UP000035100">
    <property type="component" value="Unassembled WGS sequence"/>
</dbReference>
<feature type="transmembrane region" description="Helical" evidence="1">
    <location>
        <begin position="295"/>
        <end position="314"/>
    </location>
</feature>
<name>A0A0D0QB17_9RHOB</name>
<evidence type="ECO:0000313" key="4">
    <source>
        <dbReference type="Proteomes" id="UP000035100"/>
    </source>
</evidence>
<dbReference type="Pfam" id="PF00535">
    <property type="entry name" value="Glycos_transf_2"/>
    <property type="match status" value="1"/>
</dbReference>
<keyword evidence="3" id="KW-0808">Transferase</keyword>
<organism evidence="3 4">
    <name type="scientific">Wenxinia marina DSM 24838</name>
    <dbReference type="NCBI Taxonomy" id="1123501"/>
    <lineage>
        <taxon>Bacteria</taxon>
        <taxon>Pseudomonadati</taxon>
        <taxon>Pseudomonadota</taxon>
        <taxon>Alphaproteobacteria</taxon>
        <taxon>Rhodobacterales</taxon>
        <taxon>Roseobacteraceae</taxon>
        <taxon>Wenxinia</taxon>
    </lineage>
</organism>
<dbReference type="SUPFAM" id="SSF53448">
    <property type="entry name" value="Nucleotide-diphospho-sugar transferases"/>
    <property type="match status" value="1"/>
</dbReference>
<reference evidence="3 4" key="1">
    <citation type="submission" date="2013-01" db="EMBL/GenBank/DDBJ databases">
        <authorList>
            <person name="Fiebig A."/>
            <person name="Goeker M."/>
            <person name="Klenk H.-P.P."/>
        </authorList>
    </citation>
    <scope>NUCLEOTIDE SEQUENCE [LARGE SCALE GENOMIC DNA]</scope>
    <source>
        <strain evidence="3 4">DSM 24838</strain>
    </source>
</reference>
<evidence type="ECO:0000313" key="3">
    <source>
        <dbReference type="EMBL" id="KIQ68113.1"/>
    </source>
</evidence>
<keyword evidence="1" id="KW-0812">Transmembrane</keyword>
<dbReference type="PATRIC" id="fig|1123501.6.peg.3454"/>
<feature type="transmembrane region" description="Helical" evidence="1">
    <location>
        <begin position="354"/>
        <end position="374"/>
    </location>
</feature>